<name>A0A8E6B6A8_9BACT</name>
<dbReference type="EMBL" id="CP074694">
    <property type="protein sequence ID" value="QVL31323.1"/>
    <property type="molecule type" value="Genomic_DNA"/>
</dbReference>
<dbReference type="PROSITE" id="PS51459">
    <property type="entry name" value="FIDO"/>
    <property type="match status" value="1"/>
</dbReference>
<dbReference type="InterPro" id="IPR003812">
    <property type="entry name" value="Fido"/>
</dbReference>
<dbReference type="AlphaFoldDB" id="A0A8E6B6A8"/>
<dbReference type="Proteomes" id="UP000676194">
    <property type="component" value="Chromosome"/>
</dbReference>
<dbReference type="InterPro" id="IPR036597">
    <property type="entry name" value="Fido-like_dom_sf"/>
</dbReference>
<reference evidence="3" key="1">
    <citation type="submission" date="2021-05" db="EMBL/GenBank/DDBJ databases">
        <title>Complete genome sequence of the cellulolytic planctomycete Telmatocola sphagniphila SP2T and characterization of the first cellulase from planctomycetes.</title>
        <authorList>
            <person name="Rakitin A.L."/>
            <person name="Beletsky A.V."/>
            <person name="Naumoff D.G."/>
            <person name="Kulichevskaya I.S."/>
            <person name="Mardanov A.V."/>
            <person name="Ravin N.V."/>
            <person name="Dedysh S.N."/>
        </authorList>
    </citation>
    <scope>NUCLEOTIDE SEQUENCE</scope>
    <source>
        <strain evidence="3">SP2T</strain>
    </source>
</reference>
<dbReference type="KEGG" id="tsph:KIH39_21120"/>
<evidence type="ECO:0000313" key="3">
    <source>
        <dbReference type="EMBL" id="QVL31323.1"/>
    </source>
</evidence>
<gene>
    <name evidence="3" type="ORF">KIH39_21120</name>
</gene>
<dbReference type="PANTHER" id="PTHR13504">
    <property type="entry name" value="FIDO DOMAIN-CONTAINING PROTEIN DDB_G0283145"/>
    <property type="match status" value="1"/>
</dbReference>
<accession>A0A8E6B6A8</accession>
<dbReference type="InterPro" id="IPR013436">
    <property type="entry name" value="Mobile_mystery_prot_B"/>
</dbReference>
<dbReference type="PANTHER" id="PTHR13504:SF39">
    <property type="entry name" value="CELL FILAMENTATION PROTEIN"/>
    <property type="match status" value="1"/>
</dbReference>
<keyword evidence="4" id="KW-1185">Reference proteome</keyword>
<feature type="active site" evidence="1">
    <location>
        <position position="126"/>
    </location>
</feature>
<dbReference type="Gene3D" id="1.10.3290.10">
    <property type="entry name" value="Fido-like domain"/>
    <property type="match status" value="1"/>
</dbReference>
<dbReference type="Pfam" id="PF02661">
    <property type="entry name" value="Fic"/>
    <property type="match status" value="1"/>
</dbReference>
<evidence type="ECO:0000313" key="4">
    <source>
        <dbReference type="Proteomes" id="UP000676194"/>
    </source>
</evidence>
<dbReference type="SUPFAM" id="SSF140931">
    <property type="entry name" value="Fic-like"/>
    <property type="match status" value="1"/>
</dbReference>
<dbReference type="InterPro" id="IPR040198">
    <property type="entry name" value="Fido_containing"/>
</dbReference>
<feature type="domain" description="Fido" evidence="2">
    <location>
        <begin position="55"/>
        <end position="190"/>
    </location>
</feature>
<evidence type="ECO:0000256" key="1">
    <source>
        <dbReference type="PIRSR" id="PIRSR640198-1"/>
    </source>
</evidence>
<dbReference type="RefSeq" id="WP_213495204.1">
    <property type="nucleotide sequence ID" value="NZ_CP074694.1"/>
</dbReference>
<dbReference type="NCBIfam" id="TIGR02613">
    <property type="entry name" value="mob_myst_B"/>
    <property type="match status" value="1"/>
</dbReference>
<sequence length="194" mass="22453">MTWKSIPGETPIDPSGLRSKSIRTRKQLNEAEGRNIAQPIFKYLIGELKPEMAPFDLTWTLALHEEMFGKVWEWAGQTRKIDLNMGVSWHQVETQLYDLLQRIPFWSDKSLVEQAARIHHGAVAIHPFLNGNGRWSRMLANIWLKLNHSKVTVWPEQAVGEVSIIREEYLQAIRAADSLDFNPLIQLHEKYSEL</sequence>
<evidence type="ECO:0000259" key="2">
    <source>
        <dbReference type="PROSITE" id="PS51459"/>
    </source>
</evidence>
<proteinExistence type="predicted"/>
<organism evidence="3 4">
    <name type="scientific">Telmatocola sphagniphila</name>
    <dbReference type="NCBI Taxonomy" id="1123043"/>
    <lineage>
        <taxon>Bacteria</taxon>
        <taxon>Pseudomonadati</taxon>
        <taxon>Planctomycetota</taxon>
        <taxon>Planctomycetia</taxon>
        <taxon>Gemmatales</taxon>
        <taxon>Gemmataceae</taxon>
    </lineage>
</organism>
<protein>
    <submittedName>
        <fullName evidence="3">Mobile mystery protein B</fullName>
    </submittedName>
</protein>